<feature type="domain" description="DUF6444" evidence="3">
    <location>
        <begin position="11"/>
        <end position="84"/>
    </location>
</feature>
<proteinExistence type="predicted"/>
<feature type="domain" description="Transposase IS66 central" evidence="2">
    <location>
        <begin position="160"/>
        <end position="429"/>
    </location>
</feature>
<sequence length="476" mass="53447">MNKKKLFENAAPQAHDLHDANRIIQELWNKLREYEDRLALSSRNSSKSPSSDSPAAKAERKKFATPRGRNQVGAQPGHPGHRRELSLLQSTDQVVACKPASCCAECGGEVVANAAPSFRHQVFELPKLPLEITEYQVFHGHCQHCDALSKGELPNSAPNGQMGPRLLSHIAVLAGKYHLSVRKIQSLLHDQYGMTFSVGAISEAQGRISSMLTPIHQALKQHIQKAPIIHADETTHQRNGESNTRWLWLMASNDAVFQNIRYFRSQDNAKHLLGSAPHGVVVTDQCASYHWLDPTRHQFCLAHVQRNLQEMADYGGGGQTAYLGHRLVVLLKTVFRTQHRYESGLIGEQIRLRRMERLRRSIKTVLCKGAEVPVRRYAGRCQHILKYETGLWVFLQHPGTPLTNNEAERCIRGSVILRKICFGTSSDRGDKFRSRVLSVIETSKKRQLSALEVLCRIVTAVMTGQPYPDVFNLTSA</sequence>
<reference evidence="5 7" key="2">
    <citation type="submission" date="2020-01" db="EMBL/GenBank/DDBJ databases">
        <title>Complete genome of Aeromonas media MC64.</title>
        <authorList>
            <person name="Cao G."/>
            <person name="Fu J."/>
            <person name="Zhong C."/>
        </authorList>
    </citation>
    <scope>NUCLEOTIDE SEQUENCE [LARGE SCALE GENOMIC DNA]</scope>
    <source>
        <strain evidence="5 7">MC64</strain>
    </source>
</reference>
<feature type="region of interest" description="Disordered" evidence="1">
    <location>
        <begin position="39"/>
        <end position="82"/>
    </location>
</feature>
<evidence type="ECO:0000313" key="7">
    <source>
        <dbReference type="Proteomes" id="UP000463871"/>
    </source>
</evidence>
<dbReference type="InterPro" id="IPR004291">
    <property type="entry name" value="Transposase_IS66_central"/>
</dbReference>
<name>A0AAE6VNU6_AERME</name>
<dbReference type="EMBL" id="CP038448">
    <property type="protein sequence ID" value="QJT39226.1"/>
    <property type="molecule type" value="Genomic_DNA"/>
</dbReference>
<organism evidence="5 7">
    <name type="scientific">Aeromonas media</name>
    <dbReference type="NCBI Taxonomy" id="651"/>
    <lineage>
        <taxon>Bacteria</taxon>
        <taxon>Pseudomonadati</taxon>
        <taxon>Pseudomonadota</taxon>
        <taxon>Gammaproteobacteria</taxon>
        <taxon>Aeromonadales</taxon>
        <taxon>Aeromonadaceae</taxon>
        <taxon>Aeromonas</taxon>
    </lineage>
</organism>
<dbReference type="PANTHER" id="PTHR33678">
    <property type="entry name" value="BLL1576 PROTEIN"/>
    <property type="match status" value="1"/>
</dbReference>
<dbReference type="InterPro" id="IPR052344">
    <property type="entry name" value="Transposase-related"/>
</dbReference>
<dbReference type="Proteomes" id="UP000502657">
    <property type="component" value="Chromosome"/>
</dbReference>
<evidence type="ECO:0000259" key="3">
    <source>
        <dbReference type="Pfam" id="PF20042"/>
    </source>
</evidence>
<evidence type="ECO:0000313" key="5">
    <source>
        <dbReference type="EMBL" id="QHQ52455.1"/>
    </source>
</evidence>
<dbReference type="AlphaFoldDB" id="A0AAE6VNU6"/>
<dbReference type="Proteomes" id="UP000463871">
    <property type="component" value="Chromosome"/>
</dbReference>
<dbReference type="Pfam" id="PF20042">
    <property type="entry name" value="DUF6444"/>
    <property type="match status" value="1"/>
</dbReference>
<dbReference type="EMBL" id="CP047962">
    <property type="protein sequence ID" value="QHQ52455.1"/>
    <property type="molecule type" value="Genomic_DNA"/>
</dbReference>
<dbReference type="EMBL" id="CP047962">
    <property type="protein sequence ID" value="QHQ51138.1"/>
    <property type="molecule type" value="Genomic_DNA"/>
</dbReference>
<protein>
    <submittedName>
        <fullName evidence="5">IS66-like element ISAeme23 family transposase</fullName>
    </submittedName>
</protein>
<feature type="compositionally biased region" description="Low complexity" evidence="1">
    <location>
        <begin position="39"/>
        <end position="56"/>
    </location>
</feature>
<evidence type="ECO:0000313" key="8">
    <source>
        <dbReference type="Proteomes" id="UP000502657"/>
    </source>
</evidence>
<dbReference type="Pfam" id="PF03050">
    <property type="entry name" value="DDE_Tnp_IS66"/>
    <property type="match status" value="1"/>
</dbReference>
<evidence type="ECO:0000256" key="1">
    <source>
        <dbReference type="SAM" id="MobiDB-lite"/>
    </source>
</evidence>
<evidence type="ECO:0000313" key="6">
    <source>
        <dbReference type="EMBL" id="QJT39226.1"/>
    </source>
</evidence>
<reference evidence="6 8" key="1">
    <citation type="submission" date="2019-03" db="EMBL/GenBank/DDBJ databases">
        <title>Novel transposon Tn6433 accelerates the dissemination of tet(E) in Aeromonas from aerobic biofilm under oxytetracycline stress.</title>
        <authorList>
            <person name="Shi Y."/>
            <person name="Tian Z."/>
            <person name="Zhang Y."/>
            <person name="Zhang H."/>
            <person name="Yang M."/>
        </authorList>
    </citation>
    <scope>NUCLEOTIDE SEQUENCE [LARGE SCALE GENOMIC DNA]</scope>
    <source>
        <strain evidence="6 8">R50-22</strain>
    </source>
</reference>
<evidence type="ECO:0000259" key="2">
    <source>
        <dbReference type="Pfam" id="PF03050"/>
    </source>
</evidence>
<gene>
    <name evidence="6" type="ORF">E4188_12420</name>
    <name evidence="4" type="ORF">GWI30_09740</name>
    <name evidence="5" type="ORF">GWI30_17395</name>
</gene>
<accession>A0AAE6VNU6</accession>
<dbReference type="InterPro" id="IPR045618">
    <property type="entry name" value="DUF6444"/>
</dbReference>
<evidence type="ECO:0000313" key="4">
    <source>
        <dbReference type="EMBL" id="QHQ51138.1"/>
    </source>
</evidence>
<dbReference type="PANTHER" id="PTHR33678:SF2">
    <property type="match status" value="1"/>
</dbReference>
<keyword evidence="8" id="KW-1185">Reference proteome</keyword>
<dbReference type="NCBIfam" id="NF033517">
    <property type="entry name" value="transpos_IS66"/>
    <property type="match status" value="1"/>
</dbReference>
<dbReference type="RefSeq" id="WP_103244595.1">
    <property type="nucleotide sequence ID" value="NZ_CAWMGL010000198.1"/>
</dbReference>